<protein>
    <submittedName>
        <fullName evidence="1">DUF2997 domain-containing protein</fullName>
    </submittedName>
</protein>
<dbReference type="RefSeq" id="WP_223104191.1">
    <property type="nucleotide sequence ID" value="NZ_CP061913.1"/>
</dbReference>
<reference evidence="1 2" key="1">
    <citation type="submission" date="2024-09" db="EMBL/GenBank/DDBJ databases">
        <authorList>
            <person name="Sun Q."/>
            <person name="Mori K."/>
        </authorList>
    </citation>
    <scope>NUCLEOTIDE SEQUENCE [LARGE SCALE GENOMIC DNA]</scope>
    <source>
        <strain evidence="1 2">JCM 3307</strain>
    </source>
</reference>
<keyword evidence="2" id="KW-1185">Reference proteome</keyword>
<accession>A0ABV5MRV4</accession>
<organism evidence="1 2">
    <name type="scientific">Dactylosporangium vinaceum</name>
    <dbReference type="NCBI Taxonomy" id="53362"/>
    <lineage>
        <taxon>Bacteria</taxon>
        <taxon>Bacillati</taxon>
        <taxon>Actinomycetota</taxon>
        <taxon>Actinomycetes</taxon>
        <taxon>Micromonosporales</taxon>
        <taxon>Micromonosporaceae</taxon>
        <taxon>Dactylosporangium</taxon>
    </lineage>
</organism>
<dbReference type="EMBL" id="JBHMCA010000090">
    <property type="protein sequence ID" value="MFB9451581.1"/>
    <property type="molecule type" value="Genomic_DNA"/>
</dbReference>
<sequence length="70" mass="7656">MADEIVDVVIRPDGKVEMHVTGVDGTACVERTDQLVGLLGGEVESQELTADAYVQTEADTTVDEQNRLWH</sequence>
<evidence type="ECO:0000313" key="1">
    <source>
        <dbReference type="EMBL" id="MFB9451581.1"/>
    </source>
</evidence>
<evidence type="ECO:0000313" key="2">
    <source>
        <dbReference type="Proteomes" id="UP001589608"/>
    </source>
</evidence>
<gene>
    <name evidence="1" type="ORF">ACFFTR_51675</name>
</gene>
<dbReference type="Pfam" id="PF11211">
    <property type="entry name" value="DUF2997"/>
    <property type="match status" value="1"/>
</dbReference>
<comment type="caution">
    <text evidence="1">The sequence shown here is derived from an EMBL/GenBank/DDBJ whole genome shotgun (WGS) entry which is preliminary data.</text>
</comment>
<dbReference type="Proteomes" id="UP001589608">
    <property type="component" value="Unassembled WGS sequence"/>
</dbReference>
<name>A0ABV5MRV4_9ACTN</name>
<dbReference type="InterPro" id="IPR021375">
    <property type="entry name" value="DUF2997"/>
</dbReference>
<proteinExistence type="predicted"/>